<proteinExistence type="predicted"/>
<dbReference type="InterPro" id="IPR050276">
    <property type="entry name" value="MshD_Acetyltransferase"/>
</dbReference>
<dbReference type="RefSeq" id="WP_092722345.1">
    <property type="nucleotide sequence ID" value="NZ_FNGW01000001.1"/>
</dbReference>
<dbReference type="STRING" id="1121325.SAMN04515677_101408"/>
<gene>
    <name evidence="2" type="ORF">SAMN04515677_101408</name>
</gene>
<evidence type="ECO:0000313" key="2">
    <source>
        <dbReference type="EMBL" id="SDL29403.1"/>
    </source>
</evidence>
<dbReference type="PROSITE" id="PS51186">
    <property type="entry name" value="GNAT"/>
    <property type="match status" value="1"/>
</dbReference>
<keyword evidence="3" id="KW-1185">Reference proteome</keyword>
<dbReference type="PANTHER" id="PTHR43617:SF2">
    <property type="entry name" value="UPF0039 PROTEIN SLL0451"/>
    <property type="match status" value="1"/>
</dbReference>
<name>A0A1G9IWS6_9FIRM</name>
<dbReference type="Pfam" id="PF00583">
    <property type="entry name" value="Acetyltransf_1"/>
    <property type="match status" value="1"/>
</dbReference>
<dbReference type="SUPFAM" id="SSF55729">
    <property type="entry name" value="Acyl-CoA N-acyltransferases (Nat)"/>
    <property type="match status" value="1"/>
</dbReference>
<evidence type="ECO:0000313" key="3">
    <source>
        <dbReference type="Proteomes" id="UP000199068"/>
    </source>
</evidence>
<dbReference type="Proteomes" id="UP000199068">
    <property type="component" value="Unassembled WGS sequence"/>
</dbReference>
<dbReference type="Gene3D" id="3.40.630.30">
    <property type="match status" value="1"/>
</dbReference>
<dbReference type="EMBL" id="FNGW01000001">
    <property type="protein sequence ID" value="SDL29403.1"/>
    <property type="molecule type" value="Genomic_DNA"/>
</dbReference>
<reference evidence="2 3" key="1">
    <citation type="submission" date="2016-10" db="EMBL/GenBank/DDBJ databases">
        <authorList>
            <person name="de Groot N.N."/>
        </authorList>
    </citation>
    <scope>NUCLEOTIDE SEQUENCE [LARGE SCALE GENOMIC DNA]</scope>
    <source>
        <strain evidence="2 3">DSM 797</strain>
    </source>
</reference>
<keyword evidence="2" id="KW-0808">Transferase</keyword>
<dbReference type="AlphaFoldDB" id="A0A1G9IWS6"/>
<protein>
    <submittedName>
        <fullName evidence="2">Predicted N-acetyltransferase YhbS</fullName>
    </submittedName>
</protein>
<dbReference type="GO" id="GO:0016747">
    <property type="term" value="F:acyltransferase activity, transferring groups other than amino-acyl groups"/>
    <property type="evidence" value="ECO:0007669"/>
    <property type="project" value="InterPro"/>
</dbReference>
<dbReference type="CDD" id="cd04301">
    <property type="entry name" value="NAT_SF"/>
    <property type="match status" value="1"/>
</dbReference>
<evidence type="ECO:0000259" key="1">
    <source>
        <dbReference type="PROSITE" id="PS51186"/>
    </source>
</evidence>
<dbReference type="InterPro" id="IPR000182">
    <property type="entry name" value="GNAT_dom"/>
</dbReference>
<sequence>MNLTIHKEEIKDYNEVERVVEEAFKNAEHTDHTEHILVNRLRKSKEFIPELSLVAKNNDKIIGHIMLTKINIKDENTQTESLALAPVSVLPEYQNKGIGNKLINESLQIAKDIGFKSVIVLGHDKYYPKFGFEKASKYRISAPFEVPDSSFMALELVENALDNVNGVVIYSDAFLV</sequence>
<feature type="domain" description="N-acetyltransferase" evidence="1">
    <location>
        <begin position="3"/>
        <end position="153"/>
    </location>
</feature>
<dbReference type="PANTHER" id="PTHR43617">
    <property type="entry name" value="L-AMINO ACID N-ACETYLTRANSFERASE"/>
    <property type="match status" value="1"/>
</dbReference>
<accession>A0A1G9IWS6</accession>
<organism evidence="2 3">
    <name type="scientific">Romboutsia lituseburensis DSM 797</name>
    <dbReference type="NCBI Taxonomy" id="1121325"/>
    <lineage>
        <taxon>Bacteria</taxon>
        <taxon>Bacillati</taxon>
        <taxon>Bacillota</taxon>
        <taxon>Clostridia</taxon>
        <taxon>Peptostreptococcales</taxon>
        <taxon>Peptostreptococcaceae</taxon>
        <taxon>Romboutsia</taxon>
    </lineage>
</organism>
<dbReference type="InterPro" id="IPR016181">
    <property type="entry name" value="Acyl_CoA_acyltransferase"/>
</dbReference>